<dbReference type="GO" id="GO:0005886">
    <property type="term" value="C:plasma membrane"/>
    <property type="evidence" value="ECO:0007669"/>
    <property type="project" value="TreeGrafter"/>
</dbReference>
<feature type="repeat" description="ARM" evidence="6">
    <location>
        <begin position="220"/>
        <end position="253"/>
    </location>
</feature>
<evidence type="ECO:0000256" key="7">
    <source>
        <dbReference type="SAM" id="MobiDB-lite"/>
    </source>
</evidence>
<dbReference type="GO" id="GO:0098609">
    <property type="term" value="P:cell-cell adhesion"/>
    <property type="evidence" value="ECO:0007669"/>
    <property type="project" value="InterPro"/>
</dbReference>
<organism evidence="10">
    <name type="scientific">Rodentolepis nana</name>
    <name type="common">Dwarf tapeworm</name>
    <name type="synonym">Hymenolepis nana</name>
    <dbReference type="NCBI Taxonomy" id="102285"/>
    <lineage>
        <taxon>Eukaryota</taxon>
        <taxon>Metazoa</taxon>
        <taxon>Spiralia</taxon>
        <taxon>Lophotrochozoa</taxon>
        <taxon>Platyhelminthes</taxon>
        <taxon>Cestoda</taxon>
        <taxon>Eucestoda</taxon>
        <taxon>Cyclophyllidea</taxon>
        <taxon>Hymenolepididae</taxon>
        <taxon>Rodentolepis</taxon>
    </lineage>
</organism>
<gene>
    <name evidence="8" type="ORF">HNAJ_LOCUS7682</name>
</gene>
<feature type="region of interest" description="Disordered" evidence="7">
    <location>
        <begin position="537"/>
        <end position="595"/>
    </location>
</feature>
<dbReference type="AlphaFoldDB" id="A0A0R3TKI4"/>
<dbReference type="GO" id="GO:0005634">
    <property type="term" value="C:nucleus"/>
    <property type="evidence" value="ECO:0007669"/>
    <property type="project" value="TreeGrafter"/>
</dbReference>
<dbReference type="SMART" id="SM00185">
    <property type="entry name" value="ARM"/>
    <property type="match status" value="2"/>
</dbReference>
<keyword evidence="4" id="KW-0130">Cell adhesion</keyword>
<dbReference type="SUPFAM" id="SSF48371">
    <property type="entry name" value="ARM repeat"/>
    <property type="match status" value="1"/>
</dbReference>
<dbReference type="STRING" id="102285.A0A0R3TKI4"/>
<dbReference type="Proteomes" id="UP000278807">
    <property type="component" value="Unassembled WGS sequence"/>
</dbReference>
<dbReference type="PANTHER" id="PTHR10372">
    <property type="entry name" value="PLAKOPHILLIN-RELATED"/>
    <property type="match status" value="1"/>
</dbReference>
<comment type="similarity">
    <text evidence="2">Belongs to the beta-catenin family.</text>
</comment>
<reference evidence="10" key="1">
    <citation type="submission" date="2017-02" db="UniProtKB">
        <authorList>
            <consortium name="WormBaseParasite"/>
        </authorList>
    </citation>
    <scope>IDENTIFICATION</scope>
</reference>
<reference evidence="8 9" key="2">
    <citation type="submission" date="2018-11" db="EMBL/GenBank/DDBJ databases">
        <authorList>
            <consortium name="Pathogen Informatics"/>
        </authorList>
    </citation>
    <scope>NUCLEOTIDE SEQUENCE [LARGE SCALE GENOMIC DNA]</scope>
</reference>
<dbReference type="InterPro" id="IPR011989">
    <property type="entry name" value="ARM-like"/>
</dbReference>
<evidence type="ECO:0000256" key="6">
    <source>
        <dbReference type="PROSITE-ProRule" id="PRU00259"/>
    </source>
</evidence>
<feature type="compositionally biased region" description="Polar residues" evidence="7">
    <location>
        <begin position="415"/>
        <end position="439"/>
    </location>
</feature>
<dbReference type="InterPro" id="IPR000225">
    <property type="entry name" value="Armadillo"/>
</dbReference>
<keyword evidence="9" id="KW-1185">Reference proteome</keyword>
<name>A0A0R3TKI4_RODNA</name>
<accession>A0A0R3TKI4</accession>
<dbReference type="PROSITE" id="PS50176">
    <property type="entry name" value="ARM_REPEAT"/>
    <property type="match status" value="1"/>
</dbReference>
<keyword evidence="5" id="KW-0965">Cell junction</keyword>
<comment type="subcellular location">
    <subcellularLocation>
        <location evidence="1">Cell junction</location>
    </subcellularLocation>
</comment>
<evidence type="ECO:0000313" key="9">
    <source>
        <dbReference type="Proteomes" id="UP000278807"/>
    </source>
</evidence>
<protein>
    <submittedName>
        <fullName evidence="10">Armadillo repeat-containing protein 5</fullName>
    </submittedName>
</protein>
<sequence>MLAYDDAHGDNVSYKVIALMSAVREKTVPLLKECNITVSSNSTSSKDEFKTESHHILPFRNISCSKDAAIRAQVRRCRGLLESLLRVLRVASTSGFADMKAVENCICAIRNLAYALRENSASTNNESKPLASRLIDRAFGTLSRNKPIEEGDERVTPELGTTSAESVLWHPDAVATYLLVLNRTSNPVCLEAAAGVIQNLTASKKWPPATVVRTEVRLQQGLPTLVNLLHSTDSPVAITAAMTIQNITLERESLIELGRQSLSTLVTCLSTETDLIRSRSLSSLTSFATSATIFQIPANVNLQMLMPVLCLCSRIVLCQDDFASRFVELGGVQRLNSLIQVLNSEKGSTECDTRERCIQAAIQLLKGLWKIKTLHSFYSECGLTEEDFLQKKASIIQKKSKPRPQSRNRRVPLTRAQQYTLTQDRSRGKSQQARSYRPNNEQREVITRAPSAASSAYQLSLFSNSIRGQSVDALRRDFDQPINAREAYPQTTFTRKSRRGPLTKALEEHISDEVSWKQKYGIQSKLYSKVKRMAINSHTSQNARNPTIAVGSLDTPKEEPPNLPPRSKSSSRTLAPNRHTFDSPTTTRRSKQNEG</sequence>
<evidence type="ECO:0000256" key="1">
    <source>
        <dbReference type="ARBA" id="ARBA00004282"/>
    </source>
</evidence>
<evidence type="ECO:0000313" key="8">
    <source>
        <dbReference type="EMBL" id="VDO03542.1"/>
    </source>
</evidence>
<dbReference type="EMBL" id="UZAE01012104">
    <property type="protein sequence ID" value="VDO03542.1"/>
    <property type="molecule type" value="Genomic_DNA"/>
</dbReference>
<dbReference type="GO" id="GO:0005737">
    <property type="term" value="C:cytoplasm"/>
    <property type="evidence" value="ECO:0007669"/>
    <property type="project" value="TreeGrafter"/>
</dbReference>
<dbReference type="PANTHER" id="PTHR10372:SF27">
    <property type="entry name" value="ADHERENS JUNCTION PROTEIN P120"/>
    <property type="match status" value="1"/>
</dbReference>
<dbReference type="Gene3D" id="1.25.10.10">
    <property type="entry name" value="Leucine-rich Repeat Variant"/>
    <property type="match status" value="1"/>
</dbReference>
<dbReference type="InterPro" id="IPR016024">
    <property type="entry name" value="ARM-type_fold"/>
</dbReference>
<dbReference type="InterPro" id="IPR028435">
    <property type="entry name" value="Plakophilin/d_Catenin"/>
</dbReference>
<dbReference type="WBParaSite" id="HNAJ_0000768601-mRNA-1">
    <property type="protein sequence ID" value="HNAJ_0000768601-mRNA-1"/>
    <property type="gene ID" value="HNAJ_0000768601"/>
</dbReference>
<evidence type="ECO:0000256" key="2">
    <source>
        <dbReference type="ARBA" id="ARBA00005462"/>
    </source>
</evidence>
<feature type="compositionally biased region" description="Basic residues" evidence="7">
    <location>
        <begin position="398"/>
        <end position="412"/>
    </location>
</feature>
<feature type="region of interest" description="Disordered" evidence="7">
    <location>
        <begin position="395"/>
        <end position="449"/>
    </location>
</feature>
<keyword evidence="3" id="KW-0677">Repeat</keyword>
<proteinExistence type="inferred from homology"/>
<evidence type="ECO:0000256" key="3">
    <source>
        <dbReference type="ARBA" id="ARBA00022737"/>
    </source>
</evidence>
<dbReference type="GO" id="GO:0005912">
    <property type="term" value="C:adherens junction"/>
    <property type="evidence" value="ECO:0007669"/>
    <property type="project" value="TreeGrafter"/>
</dbReference>
<evidence type="ECO:0000256" key="5">
    <source>
        <dbReference type="ARBA" id="ARBA00022949"/>
    </source>
</evidence>
<dbReference type="OrthoDB" id="6268580at2759"/>
<evidence type="ECO:0000256" key="4">
    <source>
        <dbReference type="ARBA" id="ARBA00022889"/>
    </source>
</evidence>
<evidence type="ECO:0000313" key="10">
    <source>
        <dbReference type="WBParaSite" id="HNAJ_0000768601-mRNA-1"/>
    </source>
</evidence>